<protein>
    <recommendedName>
        <fullName evidence="12">Radical SAM core domain-containing protein</fullName>
    </recommendedName>
</protein>
<evidence type="ECO:0000259" key="12">
    <source>
        <dbReference type="PROSITE" id="PS51918"/>
    </source>
</evidence>
<keyword evidence="3" id="KW-0004">4Fe-4S</keyword>
<evidence type="ECO:0000256" key="10">
    <source>
        <dbReference type="ARBA" id="ARBA00023014"/>
    </source>
</evidence>
<evidence type="ECO:0000256" key="2">
    <source>
        <dbReference type="ARBA" id="ARBA00004496"/>
    </source>
</evidence>
<dbReference type="PANTHER" id="PTHR30544">
    <property type="entry name" value="23S RRNA METHYLTRANSFERASE"/>
    <property type="match status" value="1"/>
</dbReference>
<dbReference type="Gene3D" id="1.10.150.530">
    <property type="match status" value="1"/>
</dbReference>
<accession>A0ABN9P723</accession>
<dbReference type="Gene3D" id="3.20.20.70">
    <property type="entry name" value="Aldolase class I"/>
    <property type="match status" value="1"/>
</dbReference>
<keyword evidence="4" id="KW-0963">Cytoplasm</keyword>
<dbReference type="InterPro" id="IPR040072">
    <property type="entry name" value="Methyltransferase_A"/>
</dbReference>
<evidence type="ECO:0000256" key="3">
    <source>
        <dbReference type="ARBA" id="ARBA00022485"/>
    </source>
</evidence>
<dbReference type="InterPro" id="IPR058240">
    <property type="entry name" value="rSAM_sf"/>
</dbReference>
<dbReference type="Pfam" id="PF04055">
    <property type="entry name" value="Radical_SAM"/>
    <property type="match status" value="1"/>
</dbReference>
<evidence type="ECO:0000256" key="8">
    <source>
        <dbReference type="ARBA" id="ARBA00022723"/>
    </source>
</evidence>
<dbReference type="CDD" id="cd01335">
    <property type="entry name" value="Radical_SAM"/>
    <property type="match status" value="1"/>
</dbReference>
<evidence type="ECO:0000256" key="11">
    <source>
        <dbReference type="SAM" id="MobiDB-lite"/>
    </source>
</evidence>
<keyword evidence="14" id="KW-1185">Reference proteome</keyword>
<feature type="non-terminal residue" evidence="13">
    <location>
        <position position="327"/>
    </location>
</feature>
<feature type="domain" description="Radical SAM core" evidence="12">
    <location>
        <begin position="96"/>
        <end position="327"/>
    </location>
</feature>
<comment type="caution">
    <text evidence="13">The sequence shown here is derived from an EMBL/GenBank/DDBJ whole genome shotgun (WGS) entry which is preliminary data.</text>
</comment>
<keyword evidence="8" id="KW-0479">Metal-binding</keyword>
<name>A0ABN9P723_9DINO</name>
<keyword evidence="7" id="KW-0949">S-adenosyl-L-methionine</keyword>
<dbReference type="Proteomes" id="UP001189429">
    <property type="component" value="Unassembled WGS sequence"/>
</dbReference>
<keyword evidence="5" id="KW-0489">Methyltransferase</keyword>
<feature type="region of interest" description="Disordered" evidence="11">
    <location>
        <begin position="300"/>
        <end position="327"/>
    </location>
</feature>
<dbReference type="InterPro" id="IPR007197">
    <property type="entry name" value="rSAM"/>
</dbReference>
<evidence type="ECO:0000313" key="13">
    <source>
        <dbReference type="EMBL" id="CAK0788489.1"/>
    </source>
</evidence>
<keyword evidence="10" id="KW-0411">Iron-sulfur</keyword>
<evidence type="ECO:0000256" key="9">
    <source>
        <dbReference type="ARBA" id="ARBA00023004"/>
    </source>
</evidence>
<comment type="cofactor">
    <cofactor evidence="1">
        <name>[4Fe-4S] cluster</name>
        <dbReference type="ChEBI" id="CHEBI:49883"/>
    </cofactor>
</comment>
<dbReference type="InterPro" id="IPR013785">
    <property type="entry name" value="Aldolase_TIM"/>
</dbReference>
<dbReference type="PROSITE" id="PS51918">
    <property type="entry name" value="RADICAL_SAM"/>
    <property type="match status" value="1"/>
</dbReference>
<dbReference type="SUPFAM" id="SSF102114">
    <property type="entry name" value="Radical SAM enzymes"/>
    <property type="match status" value="1"/>
</dbReference>
<organism evidence="13 14">
    <name type="scientific">Prorocentrum cordatum</name>
    <dbReference type="NCBI Taxonomy" id="2364126"/>
    <lineage>
        <taxon>Eukaryota</taxon>
        <taxon>Sar</taxon>
        <taxon>Alveolata</taxon>
        <taxon>Dinophyceae</taxon>
        <taxon>Prorocentrales</taxon>
        <taxon>Prorocentraceae</taxon>
        <taxon>Prorocentrum</taxon>
    </lineage>
</organism>
<feature type="non-terminal residue" evidence="13">
    <location>
        <position position="1"/>
    </location>
</feature>
<proteinExistence type="predicted"/>
<evidence type="ECO:0000256" key="4">
    <source>
        <dbReference type="ARBA" id="ARBA00022490"/>
    </source>
</evidence>
<reference evidence="13" key="1">
    <citation type="submission" date="2023-10" db="EMBL/GenBank/DDBJ databases">
        <authorList>
            <person name="Chen Y."/>
            <person name="Shah S."/>
            <person name="Dougan E. K."/>
            <person name="Thang M."/>
            <person name="Chan C."/>
        </authorList>
    </citation>
    <scope>NUCLEOTIDE SEQUENCE [LARGE SCALE GENOMIC DNA]</scope>
</reference>
<evidence type="ECO:0000313" key="14">
    <source>
        <dbReference type="Proteomes" id="UP001189429"/>
    </source>
</evidence>
<evidence type="ECO:0000256" key="7">
    <source>
        <dbReference type="ARBA" id="ARBA00022691"/>
    </source>
</evidence>
<evidence type="ECO:0000256" key="6">
    <source>
        <dbReference type="ARBA" id="ARBA00022679"/>
    </source>
</evidence>
<gene>
    <name evidence="13" type="ORF">PCOR1329_LOCUS363</name>
</gene>
<dbReference type="PIRSF" id="PIRSF006004">
    <property type="entry name" value="CHP00048"/>
    <property type="match status" value="1"/>
</dbReference>
<dbReference type="EMBL" id="CAUYUJ010000064">
    <property type="protein sequence ID" value="CAK0788489.1"/>
    <property type="molecule type" value="Genomic_DNA"/>
</dbReference>
<sequence>VSVSPRCQALSQFLSSRGEPPWRLKQILHGIYKDPKWKWHAIDGLPSGLRWRLKDEFGKYISTFKLGPKVEGDFAQKVLLHARKDDARVEAVSLQFRTHRSLCISSQVGCAFKCGFCATGKVGLKRQLDADEICDQVLYFMQRDQKIDSVSLMGMGEPLANPKVFDALNIMTSQELLGMSARRINVSTVGVIPGILKLTEEFPQVNLAFSLHSPFTEERNRLVPLNRMYPMREVFEVMDRRIRKTGRRVWICYLLLRGQNDTPEHAKALVQLMKERPSEVRYLYHVNLLPYNTGRAVPEDFRSRRRAPPTLSPMPPTLNARRVRSAE</sequence>
<dbReference type="SFLD" id="SFLDS00029">
    <property type="entry name" value="Radical_SAM"/>
    <property type="match status" value="1"/>
</dbReference>
<keyword evidence="6" id="KW-0808">Transferase</keyword>
<evidence type="ECO:0000256" key="5">
    <source>
        <dbReference type="ARBA" id="ARBA00022603"/>
    </source>
</evidence>
<comment type="subcellular location">
    <subcellularLocation>
        <location evidence="2">Cytoplasm</location>
    </subcellularLocation>
</comment>
<dbReference type="PANTHER" id="PTHR30544:SF5">
    <property type="entry name" value="RADICAL SAM CORE DOMAIN-CONTAINING PROTEIN"/>
    <property type="match status" value="1"/>
</dbReference>
<evidence type="ECO:0000256" key="1">
    <source>
        <dbReference type="ARBA" id="ARBA00001966"/>
    </source>
</evidence>
<dbReference type="InterPro" id="IPR004383">
    <property type="entry name" value="rRNA_lsu_MTrfase_RlmN/Cfr"/>
</dbReference>
<keyword evidence="9" id="KW-0408">Iron</keyword>